<gene>
    <name evidence="6" type="ORF">RRG08_065668</name>
</gene>
<dbReference type="CDD" id="cd00041">
    <property type="entry name" value="CUB"/>
    <property type="match status" value="1"/>
</dbReference>
<comment type="caution">
    <text evidence="2">Lacks conserved residue(s) required for the propagation of feature annotation.</text>
</comment>
<name>A0AAE1AQ03_9GAST</name>
<proteinExistence type="predicted"/>
<evidence type="ECO:0000256" key="1">
    <source>
        <dbReference type="ARBA" id="ARBA00023157"/>
    </source>
</evidence>
<dbReference type="AlphaFoldDB" id="A0AAE1AQ03"/>
<dbReference type="SUPFAM" id="SSF49854">
    <property type="entry name" value="Spermadhesin, CUB domain"/>
    <property type="match status" value="1"/>
</dbReference>
<evidence type="ECO:0000313" key="7">
    <source>
        <dbReference type="Proteomes" id="UP001283361"/>
    </source>
</evidence>
<dbReference type="EMBL" id="JAWDGP010001441">
    <property type="protein sequence ID" value="KAK3791719.1"/>
    <property type="molecule type" value="Genomic_DNA"/>
</dbReference>
<evidence type="ECO:0000256" key="3">
    <source>
        <dbReference type="SAM" id="MobiDB-lite"/>
    </source>
</evidence>
<evidence type="ECO:0000313" key="6">
    <source>
        <dbReference type="EMBL" id="KAK3791719.1"/>
    </source>
</evidence>
<feature type="compositionally biased region" description="Basic residues" evidence="3">
    <location>
        <begin position="367"/>
        <end position="382"/>
    </location>
</feature>
<feature type="domain" description="CUB" evidence="5">
    <location>
        <begin position="49"/>
        <end position="172"/>
    </location>
</feature>
<comment type="caution">
    <text evidence="6">The sequence shown here is derived from an EMBL/GenBank/DDBJ whole genome shotgun (WGS) entry which is preliminary data.</text>
</comment>
<evidence type="ECO:0000259" key="5">
    <source>
        <dbReference type="PROSITE" id="PS01180"/>
    </source>
</evidence>
<feature type="region of interest" description="Disordered" evidence="3">
    <location>
        <begin position="233"/>
        <end position="256"/>
    </location>
</feature>
<evidence type="ECO:0000256" key="2">
    <source>
        <dbReference type="PROSITE-ProRule" id="PRU00059"/>
    </source>
</evidence>
<dbReference type="Pfam" id="PF00431">
    <property type="entry name" value="CUB"/>
    <property type="match status" value="1"/>
</dbReference>
<keyword evidence="1" id="KW-1015">Disulfide bond</keyword>
<dbReference type="Gene3D" id="2.60.120.290">
    <property type="entry name" value="Spermadhesin, CUB domain"/>
    <property type="match status" value="1"/>
</dbReference>
<dbReference type="PROSITE" id="PS01180">
    <property type="entry name" value="CUB"/>
    <property type="match status" value="1"/>
</dbReference>
<sequence length="382" mass="41555">MDSATQLLPALYQNGASSKRGPRENLWIITAFTTFFIIVDILDTVNGACTSSGTTELWAYSNPSTEEFSDTSIRFFPSDKGSYCQWLIISSHKEEVVELYFSNFRLKNTSGTDVGDCLRVFDGRSSSDAKLLSMCSGTPQNTYVSSGREMLVVYERGDRSGDRGFNMVYVSKEVLSKARMIRIAGIIGACIFGAVLTFIILKATRCCKCLLQSKDEEGIGRDIGGSTLVTSARERDRLTQEEGGNGEATVSVAGMRREARRVQGSAASIDRLGVSADSQTAGVSSVNVTIESGALTPLARNGDESEVFPSAQRNGPDGGSLSSGSDRSSRGSRGESDVNELPPSYESLFLDENGDYPVEKPPDYTPPKHRRKHPPRRVHTFN</sequence>
<dbReference type="SMART" id="SM00042">
    <property type="entry name" value="CUB"/>
    <property type="match status" value="1"/>
</dbReference>
<dbReference type="InterPro" id="IPR035914">
    <property type="entry name" value="Sperma_CUB_dom_sf"/>
</dbReference>
<keyword evidence="7" id="KW-1185">Reference proteome</keyword>
<reference evidence="6" key="1">
    <citation type="journal article" date="2023" name="G3 (Bethesda)">
        <title>A reference genome for the long-term kleptoplast-retaining sea slug Elysia crispata morphotype clarki.</title>
        <authorList>
            <person name="Eastman K.E."/>
            <person name="Pendleton A.L."/>
            <person name="Shaikh M.A."/>
            <person name="Suttiyut T."/>
            <person name="Ogas R."/>
            <person name="Tomko P."/>
            <person name="Gavelis G."/>
            <person name="Widhalm J.R."/>
            <person name="Wisecaver J.H."/>
        </authorList>
    </citation>
    <scope>NUCLEOTIDE SEQUENCE</scope>
    <source>
        <strain evidence="6">ECLA1</strain>
    </source>
</reference>
<feature type="region of interest" description="Disordered" evidence="3">
    <location>
        <begin position="297"/>
        <end position="382"/>
    </location>
</feature>
<feature type="compositionally biased region" description="Basic and acidic residues" evidence="3">
    <location>
        <begin position="327"/>
        <end position="336"/>
    </location>
</feature>
<feature type="transmembrane region" description="Helical" evidence="4">
    <location>
        <begin position="181"/>
        <end position="201"/>
    </location>
</feature>
<keyword evidence="4" id="KW-0812">Transmembrane</keyword>
<organism evidence="6 7">
    <name type="scientific">Elysia crispata</name>
    <name type="common">lettuce slug</name>
    <dbReference type="NCBI Taxonomy" id="231223"/>
    <lineage>
        <taxon>Eukaryota</taxon>
        <taxon>Metazoa</taxon>
        <taxon>Spiralia</taxon>
        <taxon>Lophotrochozoa</taxon>
        <taxon>Mollusca</taxon>
        <taxon>Gastropoda</taxon>
        <taxon>Heterobranchia</taxon>
        <taxon>Euthyneura</taxon>
        <taxon>Panpulmonata</taxon>
        <taxon>Sacoglossa</taxon>
        <taxon>Placobranchoidea</taxon>
        <taxon>Plakobranchidae</taxon>
        <taxon>Elysia</taxon>
    </lineage>
</organism>
<keyword evidence="4" id="KW-0472">Membrane</keyword>
<dbReference type="Proteomes" id="UP001283361">
    <property type="component" value="Unassembled WGS sequence"/>
</dbReference>
<protein>
    <recommendedName>
        <fullName evidence="5">CUB domain-containing protein</fullName>
    </recommendedName>
</protein>
<accession>A0AAE1AQ03</accession>
<keyword evidence="4" id="KW-1133">Transmembrane helix</keyword>
<evidence type="ECO:0000256" key="4">
    <source>
        <dbReference type="SAM" id="Phobius"/>
    </source>
</evidence>
<dbReference type="InterPro" id="IPR000859">
    <property type="entry name" value="CUB_dom"/>
</dbReference>